<evidence type="ECO:0000313" key="3">
    <source>
        <dbReference type="Proteomes" id="UP001055093"/>
    </source>
</evidence>
<evidence type="ECO:0000313" key="2">
    <source>
        <dbReference type="EMBL" id="GJE77888.1"/>
    </source>
</evidence>
<protein>
    <submittedName>
        <fullName evidence="2">Uncharacterized protein</fullName>
    </submittedName>
</protein>
<reference evidence="2" key="1">
    <citation type="journal article" date="2021" name="Front. Microbiol.">
        <title>Comprehensive Comparative Genomics and Phenotyping of Methylobacterium Species.</title>
        <authorList>
            <person name="Alessa O."/>
            <person name="Ogura Y."/>
            <person name="Fujitani Y."/>
            <person name="Takami H."/>
            <person name="Hayashi T."/>
            <person name="Sahin N."/>
            <person name="Tani A."/>
        </authorList>
    </citation>
    <scope>NUCLEOTIDE SEQUENCE</scope>
    <source>
        <strain evidence="2">DSM 14458</strain>
    </source>
</reference>
<feature type="region of interest" description="Disordered" evidence="1">
    <location>
        <begin position="1"/>
        <end position="33"/>
    </location>
</feature>
<accession>A0ABQ4V2H8</accession>
<sequence length="33" mass="3385">MAAQASPLPVPSNAGAHAQPIMKIGPNGERYPL</sequence>
<evidence type="ECO:0000256" key="1">
    <source>
        <dbReference type="SAM" id="MobiDB-lite"/>
    </source>
</evidence>
<reference evidence="2" key="2">
    <citation type="submission" date="2021-08" db="EMBL/GenBank/DDBJ databases">
        <authorList>
            <person name="Tani A."/>
            <person name="Ola A."/>
            <person name="Ogura Y."/>
            <person name="Katsura K."/>
            <person name="Hayashi T."/>
        </authorList>
    </citation>
    <scope>NUCLEOTIDE SEQUENCE</scope>
    <source>
        <strain evidence="2">DSM 14458</strain>
    </source>
</reference>
<organism evidence="2 3">
    <name type="scientific">Methylorubrum suomiense</name>
    <dbReference type="NCBI Taxonomy" id="144191"/>
    <lineage>
        <taxon>Bacteria</taxon>
        <taxon>Pseudomonadati</taxon>
        <taxon>Pseudomonadota</taxon>
        <taxon>Alphaproteobacteria</taxon>
        <taxon>Hyphomicrobiales</taxon>
        <taxon>Methylobacteriaceae</taxon>
        <taxon>Methylorubrum</taxon>
    </lineage>
</organism>
<proteinExistence type="predicted"/>
<name>A0ABQ4V2H8_9HYPH</name>
<dbReference type="Proteomes" id="UP001055093">
    <property type="component" value="Unassembled WGS sequence"/>
</dbReference>
<keyword evidence="3" id="KW-1185">Reference proteome</keyword>
<comment type="caution">
    <text evidence="2">The sequence shown here is derived from an EMBL/GenBank/DDBJ whole genome shotgun (WGS) entry which is preliminary data.</text>
</comment>
<dbReference type="EMBL" id="BPRE01000018">
    <property type="protein sequence ID" value="GJE77888.1"/>
    <property type="molecule type" value="Genomic_DNA"/>
</dbReference>
<gene>
    <name evidence="2" type="ORF">BGCPKDLD_4496</name>
</gene>